<dbReference type="AlphaFoldDB" id="A0A132PU66"/>
<dbReference type="InterPro" id="IPR013321">
    <property type="entry name" value="Arc_rbn_hlx_hlx"/>
</dbReference>
<protein>
    <recommendedName>
        <fullName evidence="3">Antitoxin</fullName>
    </recommendedName>
</protein>
<dbReference type="Proteomes" id="UP000070612">
    <property type="component" value="Unassembled WGS sequence"/>
</dbReference>
<dbReference type="RefSeq" id="WP_067842417.1">
    <property type="nucleotide sequence ID" value="NZ_JBJZOV010000002.1"/>
</dbReference>
<dbReference type="GO" id="GO:0006355">
    <property type="term" value="P:regulation of DNA-templated transcription"/>
    <property type="evidence" value="ECO:0007669"/>
    <property type="project" value="InterPro"/>
</dbReference>
<comment type="caution">
    <text evidence="1">The sequence shown here is derived from an EMBL/GenBank/DDBJ whole genome shotgun (WGS) entry which is preliminary data.</text>
</comment>
<dbReference type="EMBL" id="LGTW01000001">
    <property type="protein sequence ID" value="KWX25860.1"/>
    <property type="molecule type" value="Genomic_DNA"/>
</dbReference>
<dbReference type="Gene3D" id="1.10.1220.10">
    <property type="entry name" value="Met repressor-like"/>
    <property type="match status" value="1"/>
</dbReference>
<name>A0A132PU66_9MYCO</name>
<keyword evidence="2" id="KW-1185">Reference proteome</keyword>
<dbReference type="InterPro" id="IPR010985">
    <property type="entry name" value="Ribbon_hlx_hlx"/>
</dbReference>
<dbReference type="SUPFAM" id="SSF47598">
    <property type="entry name" value="Ribbon-helix-helix"/>
    <property type="match status" value="1"/>
</dbReference>
<sequence>MADVLIRGLSDAAVARIDAAAAEQGLSRQEYLRRRFEAERAESLPHGRITVDDMRRAAAAAADLDDPDVMRDAWR</sequence>
<accession>A0A132PU66</accession>
<dbReference type="STRING" id="59750.AWC31_33815"/>
<reference evidence="1 2" key="1">
    <citation type="submission" date="2015-07" db="EMBL/GenBank/DDBJ databases">
        <title>A draft genome sequence of Mycobacterium wolinskyi.</title>
        <authorList>
            <person name="de Man T.J."/>
            <person name="Perry K.A."/>
            <person name="Coulliette A.D."/>
            <person name="Jensen B."/>
            <person name="Toney N.C."/>
            <person name="Limbago B.M."/>
            <person name="Noble-Wang J."/>
        </authorList>
    </citation>
    <scope>NUCLEOTIDE SEQUENCE [LARGE SCALE GENOMIC DNA]</scope>
    <source>
        <strain evidence="1 2">CDC_01</strain>
    </source>
</reference>
<evidence type="ECO:0008006" key="3">
    <source>
        <dbReference type="Google" id="ProtNLM"/>
    </source>
</evidence>
<proteinExistence type="predicted"/>
<evidence type="ECO:0000313" key="2">
    <source>
        <dbReference type="Proteomes" id="UP000070612"/>
    </source>
</evidence>
<evidence type="ECO:0000313" key="1">
    <source>
        <dbReference type="EMBL" id="KWX25860.1"/>
    </source>
</evidence>
<organism evidence="1 2">
    <name type="scientific">Mycolicibacterium wolinskyi</name>
    <dbReference type="NCBI Taxonomy" id="59750"/>
    <lineage>
        <taxon>Bacteria</taxon>
        <taxon>Bacillati</taxon>
        <taxon>Actinomycetota</taxon>
        <taxon>Actinomycetes</taxon>
        <taxon>Mycobacteriales</taxon>
        <taxon>Mycobacteriaceae</taxon>
        <taxon>Mycolicibacterium</taxon>
    </lineage>
</organism>
<dbReference type="PATRIC" id="fig|59750.3.peg.159"/>
<gene>
    <name evidence="1" type="ORF">AFM11_00775</name>
</gene>